<keyword evidence="2 4" id="KW-0456">Lyase</keyword>
<gene>
    <name evidence="4" type="primary">ilvD</name>
</gene>
<evidence type="ECO:0000313" key="4">
    <source>
        <dbReference type="EMBL" id="AIE93658.1"/>
    </source>
</evidence>
<evidence type="ECO:0000256" key="2">
    <source>
        <dbReference type="ARBA" id="ARBA00023239"/>
    </source>
</evidence>
<dbReference type="InterPro" id="IPR000581">
    <property type="entry name" value="ILV_EDD_N"/>
</dbReference>
<dbReference type="EMBL" id="KF900401">
    <property type="protein sequence ID" value="AIE93658.1"/>
    <property type="molecule type" value="Genomic_DNA"/>
</dbReference>
<dbReference type="GO" id="GO:0009082">
    <property type="term" value="P:branched-chain amino acid biosynthetic process"/>
    <property type="evidence" value="ECO:0007669"/>
    <property type="project" value="TreeGrafter"/>
</dbReference>
<dbReference type="AlphaFoldDB" id="A0A075FQW3"/>
<name>A0A075FQW3_9ARCH</name>
<feature type="domain" description="Dihydroxy-acid/6-phosphogluconate dehydratase N-terminal" evidence="3">
    <location>
        <begin position="39"/>
        <end position="186"/>
    </location>
</feature>
<proteinExistence type="inferred from homology"/>
<dbReference type="EC" id="4.2.1.9" evidence="4"/>
<sequence>MLKMFEMEISSRNVVEGTARAPHRAMYKAMGLSDDDLSKPFIGVCHTGNEATPCNIHLPELAQKAKDGVKDAGATPREFSTIAVSDGIAMGHEGMKSSLISREVIADSIELMVRAHQYDALVGIAGCDKSLPGTMMAMARLNVPSVFVYGGTIMPGILDGKELTVVDVYEAVGSYNAGQISLEELKT</sequence>
<dbReference type="SUPFAM" id="SSF143975">
    <property type="entry name" value="IlvD/EDD N-terminal domain-like"/>
    <property type="match status" value="1"/>
</dbReference>
<evidence type="ECO:0000256" key="1">
    <source>
        <dbReference type="ARBA" id="ARBA00006486"/>
    </source>
</evidence>
<organism evidence="4">
    <name type="scientific">uncultured marine thaumarchaeote AD1000_39_D02</name>
    <dbReference type="NCBI Taxonomy" id="1455912"/>
    <lineage>
        <taxon>Archaea</taxon>
        <taxon>Nitrososphaerota</taxon>
        <taxon>environmental samples</taxon>
    </lineage>
</organism>
<dbReference type="InterPro" id="IPR020558">
    <property type="entry name" value="DiOHA_6PGluconate_deHydtase_CS"/>
</dbReference>
<accession>A0A075FQW3</accession>
<dbReference type="Pfam" id="PF00920">
    <property type="entry name" value="ILVD_EDD_N"/>
    <property type="match status" value="1"/>
</dbReference>
<comment type="similarity">
    <text evidence="1">Belongs to the IlvD/Edd family.</text>
</comment>
<dbReference type="PANTHER" id="PTHR21000">
    <property type="entry name" value="DIHYDROXY-ACID DEHYDRATASE DAD"/>
    <property type="match status" value="1"/>
</dbReference>
<dbReference type="GO" id="GO:0004160">
    <property type="term" value="F:dihydroxy-acid dehydratase activity"/>
    <property type="evidence" value="ECO:0007669"/>
    <property type="project" value="UniProtKB-EC"/>
</dbReference>
<dbReference type="InterPro" id="IPR050165">
    <property type="entry name" value="DHAD_IlvD/Edd"/>
</dbReference>
<evidence type="ECO:0000259" key="3">
    <source>
        <dbReference type="Pfam" id="PF00920"/>
    </source>
</evidence>
<dbReference type="PANTHER" id="PTHR21000:SF5">
    <property type="entry name" value="DIHYDROXY-ACID DEHYDRATASE, MITOCHONDRIAL"/>
    <property type="match status" value="1"/>
</dbReference>
<reference evidence="4" key="1">
    <citation type="journal article" date="2014" name="Genome Biol. Evol.">
        <title>Pangenome evidence for extensive interdomain horizontal transfer affecting lineage core and shell genes in uncultured planktonic thaumarchaeota and euryarchaeota.</title>
        <authorList>
            <person name="Deschamps P."/>
            <person name="Zivanovic Y."/>
            <person name="Moreira D."/>
            <person name="Rodriguez-Valera F."/>
            <person name="Lopez-Garcia P."/>
        </authorList>
    </citation>
    <scope>NUCLEOTIDE SEQUENCE</scope>
</reference>
<dbReference type="PROSITE" id="PS00886">
    <property type="entry name" value="ILVD_EDD_1"/>
    <property type="match status" value="1"/>
</dbReference>
<protein>
    <submittedName>
        <fullName evidence="4">Dihydroxy-acid dehydratase (IlvD)</fullName>
        <ecNumber evidence="4">4.2.1.9</ecNumber>
    </submittedName>
</protein>
<dbReference type="InterPro" id="IPR037237">
    <property type="entry name" value="IlvD/EDD_N"/>
</dbReference>